<feature type="compositionally biased region" description="Polar residues" evidence="1">
    <location>
        <begin position="325"/>
        <end position="361"/>
    </location>
</feature>
<evidence type="ECO:0000313" key="3">
    <source>
        <dbReference type="EMBL" id="KAL0639676.1"/>
    </source>
</evidence>
<dbReference type="InterPro" id="IPR018946">
    <property type="entry name" value="PhoD-like_MPP"/>
</dbReference>
<dbReference type="PANTHER" id="PTHR46689:SF1">
    <property type="entry name" value="PHOD-LIKE PHOSPHATASE DOMAIN-CONTAINING PROTEIN"/>
    <property type="match status" value="1"/>
</dbReference>
<dbReference type="Pfam" id="PF19050">
    <property type="entry name" value="PhoD_2"/>
    <property type="match status" value="2"/>
</dbReference>
<name>A0ABR3GUR6_9PEZI</name>
<accession>A0ABR3GUR6</accession>
<evidence type="ECO:0000259" key="2">
    <source>
        <dbReference type="Pfam" id="PF19050"/>
    </source>
</evidence>
<feature type="compositionally biased region" description="Basic and acidic residues" evidence="1">
    <location>
        <begin position="148"/>
        <end position="173"/>
    </location>
</feature>
<protein>
    <recommendedName>
        <fullName evidence="2">PhoD-like phosphatase domain-containing protein</fullName>
    </recommendedName>
</protein>
<feature type="domain" description="PhoD-like phosphatase" evidence="2">
    <location>
        <begin position="556"/>
        <end position="819"/>
    </location>
</feature>
<evidence type="ECO:0000313" key="4">
    <source>
        <dbReference type="Proteomes" id="UP001447188"/>
    </source>
</evidence>
<dbReference type="CDD" id="cd07389">
    <property type="entry name" value="MPP_PhoD"/>
    <property type="match status" value="1"/>
</dbReference>
<dbReference type="InterPro" id="IPR038607">
    <property type="entry name" value="PhoD-like_sf"/>
</dbReference>
<feature type="compositionally biased region" description="Low complexity" evidence="1">
    <location>
        <begin position="32"/>
        <end position="44"/>
    </location>
</feature>
<proteinExistence type="predicted"/>
<feature type="region of interest" description="Disordered" evidence="1">
    <location>
        <begin position="274"/>
        <end position="299"/>
    </location>
</feature>
<reference evidence="3 4" key="1">
    <citation type="submission" date="2024-02" db="EMBL/GenBank/DDBJ databases">
        <title>Discinaceae phylogenomics.</title>
        <authorList>
            <person name="Dirks A.C."/>
            <person name="James T.Y."/>
        </authorList>
    </citation>
    <scope>NUCLEOTIDE SEQUENCE [LARGE SCALE GENOMIC DNA]</scope>
    <source>
        <strain evidence="3 4">ACD0624</strain>
    </source>
</reference>
<organism evidence="3 4">
    <name type="scientific">Discina gigas</name>
    <dbReference type="NCBI Taxonomy" id="1032678"/>
    <lineage>
        <taxon>Eukaryota</taxon>
        <taxon>Fungi</taxon>
        <taxon>Dikarya</taxon>
        <taxon>Ascomycota</taxon>
        <taxon>Pezizomycotina</taxon>
        <taxon>Pezizomycetes</taxon>
        <taxon>Pezizales</taxon>
        <taxon>Discinaceae</taxon>
        <taxon>Discina</taxon>
    </lineage>
</organism>
<feature type="compositionally biased region" description="Low complexity" evidence="1">
    <location>
        <begin position="286"/>
        <end position="295"/>
    </location>
</feature>
<feature type="region of interest" description="Disordered" evidence="1">
    <location>
        <begin position="1"/>
        <end position="53"/>
    </location>
</feature>
<dbReference type="PANTHER" id="PTHR46689">
    <property type="entry name" value="MEMBRANE PROTEIN, PUTATIVE-RELATED"/>
    <property type="match status" value="1"/>
</dbReference>
<keyword evidence="4" id="KW-1185">Reference proteome</keyword>
<dbReference type="Proteomes" id="UP001447188">
    <property type="component" value="Unassembled WGS sequence"/>
</dbReference>
<feature type="compositionally biased region" description="Polar residues" evidence="1">
    <location>
        <begin position="11"/>
        <end position="28"/>
    </location>
</feature>
<feature type="domain" description="PhoD-like phosphatase" evidence="2">
    <location>
        <begin position="826"/>
        <end position="989"/>
    </location>
</feature>
<feature type="region of interest" description="Disordered" evidence="1">
    <location>
        <begin position="325"/>
        <end position="362"/>
    </location>
</feature>
<dbReference type="EMBL" id="JBBBZM010000009">
    <property type="protein sequence ID" value="KAL0639676.1"/>
    <property type="molecule type" value="Genomic_DNA"/>
</dbReference>
<dbReference type="SUPFAM" id="SSF56300">
    <property type="entry name" value="Metallo-dependent phosphatases"/>
    <property type="match status" value="1"/>
</dbReference>
<feature type="compositionally biased region" description="Low complexity" evidence="1">
    <location>
        <begin position="99"/>
        <end position="113"/>
    </location>
</feature>
<evidence type="ECO:0000256" key="1">
    <source>
        <dbReference type="SAM" id="MobiDB-lite"/>
    </source>
</evidence>
<gene>
    <name evidence="3" type="ORF">Q9L58_001243</name>
</gene>
<dbReference type="InterPro" id="IPR029052">
    <property type="entry name" value="Metallo-depent_PP-like"/>
</dbReference>
<comment type="caution">
    <text evidence="3">The sequence shown here is derived from an EMBL/GenBank/DDBJ whole genome shotgun (WGS) entry which is preliminary data.</text>
</comment>
<dbReference type="InterPro" id="IPR043904">
    <property type="entry name" value="PhoD_2-like"/>
</dbReference>
<feature type="region of interest" description="Disordered" evidence="1">
    <location>
        <begin position="70"/>
        <end position="229"/>
    </location>
</feature>
<sequence>MPQTPPRGRSLSVSASTIGSNAVPTTPSLLMRSGSLRKPSSPSSTLAGRSFGFASDRSPLQMLELELKHISKEESDTPSLGRSLSKRQEERLQRSTTISSRLTASPTSPSSSTVNTRIQDQSHHYQRHGISGSTNHRHRMSSILGTHDLSRGKLKGKERASYHDRLSNAEDINKTQPTYNPPAVNQTPISDSDRVARKARHHRHGYQFQHVSRRTSSTSSSSKGNTARLSQAVGGERVFDGKVAHLTLEDGEFGDPGLAENDGMANLYQEGPIPIHSHPISHTGYPSSLPSPHSSQLRKPLKVPAPEDLSLNDSQGHVAVENTTDGHFSASEPKTTHSVGHTSSPIIPSRSSADIVSTRVPQTKEEMRNELIMSFIRAIPCRQAAAPTSFYPALNIKCGPLLRYTGLRRDGDSSKGSTAKQERETWRGSVLVVTTDDMSDYSPLPVIRLFFQSESDVASKNIGTTVLATTELRPGRAYQDLPGRVDTSSNEHPPSNVQTIHKIKDGEKLGKYRELEATKLHAERGVTFWRFIIEVELSDQQMRIAYRINHGPSVAFWVPARGETMNIMFHSCNGFSLSVNPDEFCGPDPLWRDVLREHQKKPFHVMLGGGDQIYNDAISKKTILFREWLAIKTPFQKSNHPFSTEMADELEDFYLERYCMWFSQGLFGVANAQIPMVNIWDDHDIIDGFGSYPHHFNRCAVFTGLGAVAFKYYLLFQHQSIVDEKEEHEPSWLLGATPGPYITELSRSCFMSLGRKVAFLGLDCRTERMRDLVLSKKSYDRVFDRLQKEVVRGETKHLIVLLGVPIAYPRLVWLENLMTSKLMDPFKALGRMGYLGNFINTFDGGVELLDDLDDHWTARSHKSERNWFIKNLQAFAAEKSVRITILGGDVHLAGIGQFYSNPKLNILRENDHRYMPNIISSAIVNTPPPNALADVLNKRNKVHHLDYETDEDMYPIFVTDVDGKPRNNKRLLPRRNYAVIREYVEDETLSPSETGPVKRSTFSKIRRSTFKRSQKADLTLNKTVAGLDGANLSTGQNDHQREALDVVLKMEVNQHDPSGATKPYRLVVPALKCERAAADGDSWSHDGGWI</sequence>
<feature type="compositionally biased region" description="Polar residues" evidence="1">
    <location>
        <begin position="174"/>
        <end position="190"/>
    </location>
</feature>
<dbReference type="Gene3D" id="3.60.21.70">
    <property type="entry name" value="PhoD-like phosphatase"/>
    <property type="match status" value="1"/>
</dbReference>